<dbReference type="RefSeq" id="WP_151019761.1">
    <property type="nucleotide sequence ID" value="NZ_CP065748.1"/>
</dbReference>
<evidence type="ECO:0000313" key="3">
    <source>
        <dbReference type="Proteomes" id="UP000595064"/>
    </source>
</evidence>
<protein>
    <submittedName>
        <fullName evidence="2">VOC family protein</fullName>
    </submittedName>
</protein>
<proteinExistence type="predicted"/>
<dbReference type="Pfam" id="PF00903">
    <property type="entry name" value="Glyoxalase"/>
    <property type="match status" value="1"/>
</dbReference>
<organism evidence="2 3">
    <name type="scientific">Delftia lacustris</name>
    <dbReference type="NCBI Taxonomy" id="558537"/>
    <lineage>
        <taxon>Bacteria</taxon>
        <taxon>Pseudomonadati</taxon>
        <taxon>Pseudomonadota</taxon>
        <taxon>Betaproteobacteria</taxon>
        <taxon>Burkholderiales</taxon>
        <taxon>Comamonadaceae</taxon>
        <taxon>Delftia</taxon>
    </lineage>
</organism>
<reference evidence="2 3" key="1">
    <citation type="submission" date="2020-12" db="EMBL/GenBank/DDBJ databases">
        <title>FDA dAtabase for Regulatory Grade micrObial Sequences (FDA-ARGOS): Supporting development and validation of Infectious Disease Dx tests.</title>
        <authorList>
            <person name="Sproer C."/>
            <person name="Gronow S."/>
            <person name="Severitt S."/>
            <person name="Schroder I."/>
            <person name="Tallon L."/>
            <person name="Sadzewicz L."/>
            <person name="Zhao X."/>
            <person name="Boylan J."/>
            <person name="Ott S."/>
            <person name="Bowen H."/>
            <person name="Vavikolanu K."/>
            <person name="Mehta A."/>
            <person name="Aluvathingal J."/>
            <person name="Nadendla S."/>
            <person name="Lowell S."/>
            <person name="Myers T."/>
            <person name="Yan Y."/>
            <person name="Sichtig H."/>
        </authorList>
    </citation>
    <scope>NUCLEOTIDE SEQUENCE [LARGE SCALE GENOMIC DNA]</scope>
    <source>
        <strain evidence="2 3">FDAARGOS_890</strain>
    </source>
</reference>
<dbReference type="AlphaFoldDB" id="A0A7T2YUM0"/>
<evidence type="ECO:0000259" key="1">
    <source>
        <dbReference type="Pfam" id="PF00903"/>
    </source>
</evidence>
<evidence type="ECO:0000313" key="2">
    <source>
        <dbReference type="EMBL" id="QPS82415.1"/>
    </source>
</evidence>
<name>A0A7T2YUM0_9BURK</name>
<feature type="domain" description="Glyoxalase/fosfomycin resistance/dioxygenase" evidence="1">
    <location>
        <begin position="6"/>
        <end position="126"/>
    </location>
</feature>
<accession>A0A7T2YUM0</accession>
<gene>
    <name evidence="2" type="ORF">I6G47_04870</name>
</gene>
<dbReference type="EMBL" id="CP065748">
    <property type="protein sequence ID" value="QPS82415.1"/>
    <property type="molecule type" value="Genomic_DNA"/>
</dbReference>
<dbReference type="Proteomes" id="UP000595064">
    <property type="component" value="Chromosome"/>
</dbReference>
<sequence length="129" mass="15063">MIRVPIFVKDINIALDFYCKKLPFKLSHEINENSKYFSIEGISSNYSIQVSERNEEKWDAILADRSYWVQFYKADVWDLYKKISGKIPEHDGPAEKTPNGHIYGIHECPGGAYASIYDPFGTRLDFFEW</sequence>
<dbReference type="InterPro" id="IPR029068">
    <property type="entry name" value="Glyas_Bleomycin-R_OHBP_Dase"/>
</dbReference>
<dbReference type="SUPFAM" id="SSF54593">
    <property type="entry name" value="Glyoxalase/Bleomycin resistance protein/Dihydroxybiphenyl dioxygenase"/>
    <property type="match status" value="1"/>
</dbReference>
<dbReference type="KEGG" id="dla:I6G47_04870"/>
<dbReference type="Gene3D" id="3.10.180.10">
    <property type="entry name" value="2,3-Dihydroxybiphenyl 1,2-Dioxygenase, domain 1"/>
    <property type="match status" value="1"/>
</dbReference>
<keyword evidence="3" id="KW-1185">Reference proteome</keyword>
<dbReference type="InterPro" id="IPR004360">
    <property type="entry name" value="Glyas_Fos-R_dOase_dom"/>
</dbReference>